<comment type="caution">
    <text evidence="3">The sequence shown here is derived from an EMBL/GenBank/DDBJ whole genome shotgun (WGS) entry which is preliminary data.</text>
</comment>
<protein>
    <recommendedName>
        <fullName evidence="2">Sulfatase N-terminal domain-containing protein</fullName>
    </recommendedName>
</protein>
<dbReference type="Gene3D" id="3.40.720.10">
    <property type="entry name" value="Alkaline Phosphatase, subunit A"/>
    <property type="match status" value="1"/>
</dbReference>
<organism evidence="3 4">
    <name type="scientific">Ancylobacter defluvii</name>
    <dbReference type="NCBI Taxonomy" id="1282440"/>
    <lineage>
        <taxon>Bacteria</taxon>
        <taxon>Pseudomonadati</taxon>
        <taxon>Pseudomonadota</taxon>
        <taxon>Alphaproteobacteria</taxon>
        <taxon>Hyphomicrobiales</taxon>
        <taxon>Xanthobacteraceae</taxon>
        <taxon>Ancylobacter</taxon>
    </lineage>
</organism>
<keyword evidence="1" id="KW-0732">Signal</keyword>
<proteinExistence type="predicted"/>
<feature type="signal peptide" evidence="1">
    <location>
        <begin position="1"/>
        <end position="21"/>
    </location>
</feature>
<dbReference type="InterPro" id="IPR000917">
    <property type="entry name" value="Sulfatase_N"/>
</dbReference>
<gene>
    <name evidence="3" type="ORF">GCM10017653_21140</name>
</gene>
<evidence type="ECO:0000256" key="1">
    <source>
        <dbReference type="SAM" id="SignalP"/>
    </source>
</evidence>
<dbReference type="EMBL" id="BSFM01000011">
    <property type="protein sequence ID" value="GLK84044.1"/>
    <property type="molecule type" value="Genomic_DNA"/>
</dbReference>
<dbReference type="InterPro" id="IPR017850">
    <property type="entry name" value="Alkaline_phosphatase_core_sf"/>
</dbReference>
<dbReference type="Proteomes" id="UP001143330">
    <property type="component" value="Unassembled WGS sequence"/>
</dbReference>
<dbReference type="PANTHER" id="PTHR43751">
    <property type="entry name" value="SULFATASE"/>
    <property type="match status" value="1"/>
</dbReference>
<dbReference type="InterPro" id="IPR052701">
    <property type="entry name" value="GAG_Ulvan_Degrading_Sulfatases"/>
</dbReference>
<evidence type="ECO:0000313" key="3">
    <source>
        <dbReference type="EMBL" id="GLK84044.1"/>
    </source>
</evidence>
<reference evidence="3" key="1">
    <citation type="journal article" date="2014" name="Int. J. Syst. Evol. Microbiol.">
        <title>Complete genome sequence of Corynebacterium casei LMG S-19264T (=DSM 44701T), isolated from a smear-ripened cheese.</title>
        <authorList>
            <consortium name="US DOE Joint Genome Institute (JGI-PGF)"/>
            <person name="Walter F."/>
            <person name="Albersmeier A."/>
            <person name="Kalinowski J."/>
            <person name="Ruckert C."/>
        </authorList>
    </citation>
    <scope>NUCLEOTIDE SEQUENCE</scope>
    <source>
        <strain evidence="3">VKM B-2789</strain>
    </source>
</reference>
<feature type="chain" id="PRO_5040754281" description="Sulfatase N-terminal domain-containing protein" evidence="1">
    <location>
        <begin position="22"/>
        <end position="174"/>
    </location>
</feature>
<name>A0A9W6JXD3_9HYPH</name>
<dbReference type="SUPFAM" id="SSF53649">
    <property type="entry name" value="Alkaline phosphatase-like"/>
    <property type="match status" value="1"/>
</dbReference>
<reference evidence="3" key="2">
    <citation type="submission" date="2023-01" db="EMBL/GenBank/DDBJ databases">
        <authorList>
            <person name="Sun Q."/>
            <person name="Evtushenko L."/>
        </authorList>
    </citation>
    <scope>NUCLEOTIDE SEQUENCE</scope>
    <source>
        <strain evidence="3">VKM B-2789</strain>
    </source>
</reference>
<keyword evidence="4" id="KW-1185">Reference proteome</keyword>
<feature type="domain" description="Sulfatase N-terminal" evidence="2">
    <location>
        <begin position="33"/>
        <end position="141"/>
    </location>
</feature>
<accession>A0A9W6JXD3</accession>
<evidence type="ECO:0000259" key="2">
    <source>
        <dbReference type="Pfam" id="PF00884"/>
    </source>
</evidence>
<sequence>MLASAAVITVGLAGVAGVSSAQQPPAAAQAARPNILVIFGDDVGQTNISAYSFGLMGYQTPNIDRIAKEGMKFTDYYAENGCTAGRSSFITGQTPKRTGLTKVGIPGASVGLQDRDVTIAQALKPLGYATGQFGKNHLATVTNICRPITASTSSSAICTTSTRRRSPSDPIGPG</sequence>
<dbReference type="Pfam" id="PF00884">
    <property type="entry name" value="Sulfatase"/>
    <property type="match status" value="1"/>
</dbReference>
<evidence type="ECO:0000313" key="4">
    <source>
        <dbReference type="Proteomes" id="UP001143330"/>
    </source>
</evidence>
<dbReference type="AlphaFoldDB" id="A0A9W6JXD3"/>
<dbReference type="PANTHER" id="PTHR43751:SF2">
    <property type="entry name" value="SULFATASE N-TERMINAL DOMAIN-CONTAINING PROTEIN"/>
    <property type="match status" value="1"/>
</dbReference>